<proteinExistence type="predicted"/>
<dbReference type="PANTHER" id="PTHR34818">
    <property type="entry name" value="PROTEIN BLI-3"/>
    <property type="match status" value="1"/>
</dbReference>
<protein>
    <submittedName>
        <fullName evidence="2">Pyridoxamine 5'-phosphate oxidase family protein</fullName>
    </submittedName>
</protein>
<keyword evidence="3" id="KW-1185">Reference proteome</keyword>
<evidence type="ECO:0000313" key="2">
    <source>
        <dbReference type="EMBL" id="MFC4554276.1"/>
    </source>
</evidence>
<dbReference type="Proteomes" id="UP001595955">
    <property type="component" value="Unassembled WGS sequence"/>
</dbReference>
<organism evidence="2 3">
    <name type="scientific">Georgenia faecalis</name>
    <dbReference type="NCBI Taxonomy" id="2483799"/>
    <lineage>
        <taxon>Bacteria</taxon>
        <taxon>Bacillati</taxon>
        <taxon>Actinomycetota</taxon>
        <taxon>Actinomycetes</taxon>
        <taxon>Micrococcales</taxon>
        <taxon>Bogoriellaceae</taxon>
        <taxon>Georgenia</taxon>
    </lineage>
</organism>
<dbReference type="Pfam" id="PF16242">
    <property type="entry name" value="Pyrid_ox_like"/>
    <property type="match status" value="1"/>
</dbReference>
<sequence length="159" mass="16854">MTDQDGVAKVTALIKGMRVAMLTTTSVEGGLRSRPLATQEVEFDGDVSFIVRRDSSVVADVAAHPSVNVAYSDGSTWVSLSGTAHVVNDEAKLAELWNTFTGAWLEGGPEDPGNVLLHISADSAEYWDSPGAKVVQLANLVKAKVTGRRIEGDTGKVEL</sequence>
<reference evidence="3" key="1">
    <citation type="journal article" date="2019" name="Int. J. Syst. Evol. Microbiol.">
        <title>The Global Catalogue of Microorganisms (GCM) 10K type strain sequencing project: providing services to taxonomists for standard genome sequencing and annotation.</title>
        <authorList>
            <consortium name="The Broad Institute Genomics Platform"/>
            <consortium name="The Broad Institute Genome Sequencing Center for Infectious Disease"/>
            <person name="Wu L."/>
            <person name="Ma J."/>
        </authorList>
    </citation>
    <scope>NUCLEOTIDE SEQUENCE [LARGE SCALE GENOMIC DNA]</scope>
    <source>
        <strain evidence="3">JCM 3369</strain>
    </source>
</reference>
<evidence type="ECO:0000259" key="1">
    <source>
        <dbReference type="Pfam" id="PF16242"/>
    </source>
</evidence>
<dbReference type="EMBL" id="JBHSGF010000002">
    <property type="protein sequence ID" value="MFC4554276.1"/>
    <property type="molecule type" value="Genomic_DNA"/>
</dbReference>
<dbReference type="SUPFAM" id="SSF50475">
    <property type="entry name" value="FMN-binding split barrel"/>
    <property type="match status" value="1"/>
</dbReference>
<accession>A0ABV9D6S5</accession>
<dbReference type="Gene3D" id="2.30.110.10">
    <property type="entry name" value="Electron Transport, Fmn-binding Protein, Chain A"/>
    <property type="match status" value="1"/>
</dbReference>
<name>A0ABV9D6S5_9MICO</name>
<dbReference type="InterPro" id="IPR038725">
    <property type="entry name" value="YdaG_split_barrel_FMN-bd"/>
</dbReference>
<dbReference type="RefSeq" id="WP_122824803.1">
    <property type="nucleotide sequence ID" value="NZ_CP033325.1"/>
</dbReference>
<comment type="caution">
    <text evidence="2">The sequence shown here is derived from an EMBL/GenBank/DDBJ whole genome shotgun (WGS) entry which is preliminary data.</text>
</comment>
<dbReference type="InterPro" id="IPR012349">
    <property type="entry name" value="Split_barrel_FMN-bd"/>
</dbReference>
<gene>
    <name evidence="2" type="ORF">ACFO3F_03360</name>
</gene>
<evidence type="ECO:0000313" key="3">
    <source>
        <dbReference type="Proteomes" id="UP001595955"/>
    </source>
</evidence>
<dbReference type="InterPro" id="IPR052917">
    <property type="entry name" value="Stress-Dev_Protein"/>
</dbReference>
<dbReference type="PANTHER" id="PTHR34818:SF1">
    <property type="entry name" value="PROTEIN BLI-3"/>
    <property type="match status" value="1"/>
</dbReference>
<feature type="domain" description="General stress protein FMN-binding split barrel" evidence="1">
    <location>
        <begin position="6"/>
        <end position="150"/>
    </location>
</feature>